<dbReference type="Gene3D" id="1.20.58.860">
    <property type="match status" value="1"/>
</dbReference>
<proteinExistence type="predicted"/>
<feature type="domain" description="UCH37-like C-terminal" evidence="2">
    <location>
        <begin position="355"/>
        <end position="400"/>
    </location>
</feature>
<feature type="compositionally biased region" description="Low complexity" evidence="1">
    <location>
        <begin position="611"/>
        <end position="633"/>
    </location>
</feature>
<sequence>MSSTVRKSNINKISHSVDDCKESKGNLQEIQDLENGMPNGISIKLQENYFYDVKDLHSLDHSSDQLTKVTSTSTSCTELNSCKVSEPTYCSRSTLLGRQNIPLKELTKPLTVETKLWCDITSENLDTGDSETPVTNDIYPTNSSITSTNEICGTVLDSRPQTRALTRASLKLNSLSSVQASTEERISTTKISSDNVQSNKSVLMNHESSVYNSDVSNKYRSPTEISPMTTDLAESNISISSSDIAGSNRGSKYPTRSSTRMDTLASHNLAHLRSNPVTLHSNASPSKVSRITSFEQTSTVHSTSNANTNTTNITSTYLSPFTYDYMKLKNSPSLYPPPLSVEELNILLHKIDEQIKLCLSALIEEEEKRRSYRIDDARRIHNYEPFIRAFLTALARHGMLKDQVLSAMKLKHTPVINHNHISSIQVSDSCKSQILTRVSQSTSNNIRVSHHYNALKYRKLRRRRRIRDSIRNSRSSCTGKDTGVVELKSPLGESTDLTSSYRPPVTDESLSFMNSSGSCNLQSVLTNSTTTLQAPVVSTQSKNSRAIRINVNQQHSDETGESTLQCPLLISNSLCTDSCQKSSVTIDENSIVEGSLASSAVSSVTLASCSSCGSSPQSSNSSRSTNLRSNSSGVKLRQIKSDDRVNTRRSLRPRVSREHAFTQDANNSADSFSVTSEDPDTNNSGINLRDRTTKSSSRTHNADCTNCTVTESSSSSSQRFRKRRLHR</sequence>
<dbReference type="Proteomes" id="UP000050791">
    <property type="component" value="Unassembled WGS sequence"/>
</dbReference>
<dbReference type="WBParaSite" id="SMTH1_44250.1">
    <property type="protein sequence ID" value="SMTH1_44250.1"/>
    <property type="gene ID" value="SMTH1_44250"/>
</dbReference>
<dbReference type="InterPro" id="IPR041507">
    <property type="entry name" value="UCH_C"/>
</dbReference>
<name>A0AA85BAU9_9TREM</name>
<evidence type="ECO:0000313" key="4">
    <source>
        <dbReference type="WBParaSite" id="SMTH1_44250.1"/>
    </source>
</evidence>
<feature type="compositionally biased region" description="Polar residues" evidence="1">
    <location>
        <begin position="694"/>
        <end position="711"/>
    </location>
</feature>
<reference evidence="4" key="1">
    <citation type="submission" date="2023-11" db="UniProtKB">
        <authorList>
            <consortium name="WormBaseParasite"/>
        </authorList>
    </citation>
    <scope>IDENTIFICATION</scope>
</reference>
<evidence type="ECO:0000313" key="3">
    <source>
        <dbReference type="Proteomes" id="UP000050791"/>
    </source>
</evidence>
<feature type="compositionally biased region" description="Polar residues" evidence="1">
    <location>
        <begin position="663"/>
        <end position="686"/>
    </location>
</feature>
<protein>
    <recommendedName>
        <fullName evidence="2">UCH37-like C-terminal domain-containing protein</fullName>
    </recommendedName>
</protein>
<accession>A0AA85BAU9</accession>
<evidence type="ECO:0000256" key="1">
    <source>
        <dbReference type="SAM" id="MobiDB-lite"/>
    </source>
</evidence>
<feature type="region of interest" description="Disordered" evidence="1">
    <location>
        <begin position="611"/>
        <end position="727"/>
    </location>
</feature>
<dbReference type="Pfam" id="PF18031">
    <property type="entry name" value="UCH_C"/>
    <property type="match status" value="1"/>
</dbReference>
<dbReference type="AlphaFoldDB" id="A0AA85BAU9"/>
<evidence type="ECO:0000259" key="2">
    <source>
        <dbReference type="Pfam" id="PF18031"/>
    </source>
</evidence>
<organism evidence="3 4">
    <name type="scientific">Schistosoma mattheei</name>
    <dbReference type="NCBI Taxonomy" id="31246"/>
    <lineage>
        <taxon>Eukaryota</taxon>
        <taxon>Metazoa</taxon>
        <taxon>Spiralia</taxon>
        <taxon>Lophotrochozoa</taxon>
        <taxon>Platyhelminthes</taxon>
        <taxon>Trematoda</taxon>
        <taxon>Digenea</taxon>
        <taxon>Strigeidida</taxon>
        <taxon>Schistosomatoidea</taxon>
        <taxon>Schistosomatidae</taxon>
        <taxon>Schistosoma</taxon>
    </lineage>
</organism>